<dbReference type="RefSeq" id="WP_331805444.1">
    <property type="nucleotide sequence ID" value="NZ_JAZHPM010000017.1"/>
</dbReference>
<evidence type="ECO:0000313" key="2">
    <source>
        <dbReference type="EMBL" id="MEF2292451.1"/>
    </source>
</evidence>
<accession>A0ABU7VFL7</accession>
<comment type="caution">
    <text evidence="2">The sequence shown here is derived from an EMBL/GenBank/DDBJ whole genome shotgun (WGS) entry which is preliminary data.</text>
</comment>
<sequence length="96" mass="11028">MLLTSVFLVVTSFFLWCVLSIKYVFYQDYLSVKGGPFRSRVAYESITKVSATSTIFSGYRLLSSRDAIEISYTIFVSVKVSLRDQKEQCPNARFQE</sequence>
<evidence type="ECO:0000259" key="1">
    <source>
        <dbReference type="Pfam" id="PF06713"/>
    </source>
</evidence>
<dbReference type="Proteomes" id="UP001356080">
    <property type="component" value="Unassembled WGS sequence"/>
</dbReference>
<dbReference type="EMBL" id="JAZHPM010000017">
    <property type="protein sequence ID" value="MEF2292451.1"/>
    <property type="molecule type" value="Genomic_DNA"/>
</dbReference>
<organism evidence="2 3">
    <name type="scientific">Virgibacillus dokdonensis</name>
    <dbReference type="NCBI Taxonomy" id="302167"/>
    <lineage>
        <taxon>Bacteria</taxon>
        <taxon>Bacillati</taxon>
        <taxon>Bacillota</taxon>
        <taxon>Bacilli</taxon>
        <taxon>Bacillales</taxon>
        <taxon>Bacillaceae</taxon>
        <taxon>Virgibacillus</taxon>
    </lineage>
</organism>
<proteinExistence type="predicted"/>
<gene>
    <name evidence="2" type="ORF">V2W34_10610</name>
</gene>
<dbReference type="InterPro" id="IPR009589">
    <property type="entry name" value="PH_YyaB-like"/>
</dbReference>
<evidence type="ECO:0000313" key="3">
    <source>
        <dbReference type="Proteomes" id="UP001356080"/>
    </source>
</evidence>
<dbReference type="Pfam" id="PF06713">
    <property type="entry name" value="bPH_4"/>
    <property type="match status" value="1"/>
</dbReference>
<name>A0ABU7VFL7_9BACI</name>
<reference evidence="2 3" key="1">
    <citation type="submission" date="2024-01" db="EMBL/GenBank/DDBJ databases">
        <title>Survival strategy associated with biotechnological potential of Virgibacillus dokdonensis T4.6 isolated from salt-fermented shrimp paste.</title>
        <authorList>
            <person name="Doan T.V."/>
            <person name="Quach N.T."/>
            <person name="Phi Q.-T."/>
        </authorList>
    </citation>
    <scope>NUCLEOTIDE SEQUENCE [LARGE SCALE GENOMIC DNA]</scope>
    <source>
        <strain evidence="2 3">T4.6</strain>
    </source>
</reference>
<protein>
    <submittedName>
        <fullName evidence="2">PH domain-containing protein</fullName>
    </submittedName>
</protein>
<feature type="domain" description="Uncharacterized protein YyaB-like PH" evidence="1">
    <location>
        <begin position="21"/>
        <end position="81"/>
    </location>
</feature>
<keyword evidence="3" id="KW-1185">Reference proteome</keyword>